<evidence type="ECO:0000256" key="1">
    <source>
        <dbReference type="SAM" id="MobiDB-lite"/>
    </source>
</evidence>
<dbReference type="RefSeq" id="WP_326928038.1">
    <property type="nucleotide sequence ID" value="NZ_CP123443.1"/>
</dbReference>
<reference evidence="2 3" key="1">
    <citation type="submission" date="2023-04" db="EMBL/GenBank/DDBJ databases">
        <title>Spirochaete genome identified in red abalone sample constitutes a novel genus.</title>
        <authorList>
            <person name="Sharma S.P."/>
            <person name="Purcell C.M."/>
            <person name="Hyde J.R."/>
            <person name="Severin A.J."/>
        </authorList>
    </citation>
    <scope>NUCLEOTIDE SEQUENCE [LARGE SCALE GENOMIC DNA]</scope>
    <source>
        <strain evidence="2 3">SP-2023</strain>
    </source>
</reference>
<sequence length="272" mass="29149">MFGCAPISDDSNDPPAAPPVKPSISFSATAVVSSVQLEMSSSVAITKIGAVVRLATEIAPTKAEAEGNAGYVSLDITAGGTRKFRISQHYGSDFTDGLTPADVLTPGENYKLYLYFPDIASNTEITGISITDNVAEVGFMTASLPAEGDSKWLNSNGACVASMDAYYFMQSQTGVAVCYFYINYIPSVVEVSFKNNNGTFDNIGTYVANTAIPARAFHFAYGLISGYTSNSTNYYGYWIGGDNRSTIQDVIRYEITNSIGIPVGFDIPVTRY</sequence>
<accession>A0ABY8MIY1</accession>
<dbReference type="Proteomes" id="UP001228690">
    <property type="component" value="Chromosome"/>
</dbReference>
<evidence type="ECO:0000313" key="3">
    <source>
        <dbReference type="Proteomes" id="UP001228690"/>
    </source>
</evidence>
<evidence type="ECO:0000313" key="2">
    <source>
        <dbReference type="EMBL" id="WGK69843.1"/>
    </source>
</evidence>
<organism evidence="2 3">
    <name type="scientific">Candidatus Haliotispira prima</name>
    <dbReference type="NCBI Taxonomy" id="3034016"/>
    <lineage>
        <taxon>Bacteria</taxon>
        <taxon>Pseudomonadati</taxon>
        <taxon>Spirochaetota</taxon>
        <taxon>Spirochaetia</taxon>
        <taxon>Spirochaetales</taxon>
        <taxon>Spirochaetaceae</taxon>
        <taxon>Candidatus Haliotispira</taxon>
    </lineage>
</organism>
<name>A0ABY8MIY1_9SPIO</name>
<protein>
    <recommendedName>
        <fullName evidence="4">DUF4082 domain-containing protein</fullName>
    </recommendedName>
</protein>
<dbReference type="EMBL" id="CP123443">
    <property type="protein sequence ID" value="WGK69843.1"/>
    <property type="molecule type" value="Genomic_DNA"/>
</dbReference>
<keyword evidence="3" id="KW-1185">Reference proteome</keyword>
<evidence type="ECO:0008006" key="4">
    <source>
        <dbReference type="Google" id="ProtNLM"/>
    </source>
</evidence>
<proteinExistence type="predicted"/>
<gene>
    <name evidence="2" type="ORF">P0082_02990</name>
</gene>
<feature type="region of interest" description="Disordered" evidence="1">
    <location>
        <begin position="1"/>
        <end position="20"/>
    </location>
</feature>